<organism evidence="12">
    <name type="scientific">Culicoides sonorensis</name>
    <name type="common">Biting midge</name>
    <dbReference type="NCBI Taxonomy" id="179676"/>
    <lineage>
        <taxon>Eukaryota</taxon>
        <taxon>Metazoa</taxon>
        <taxon>Ecdysozoa</taxon>
        <taxon>Arthropoda</taxon>
        <taxon>Hexapoda</taxon>
        <taxon>Insecta</taxon>
        <taxon>Pterygota</taxon>
        <taxon>Neoptera</taxon>
        <taxon>Endopterygota</taxon>
        <taxon>Diptera</taxon>
        <taxon>Nematocera</taxon>
        <taxon>Chironomoidea</taxon>
        <taxon>Ceratopogonidae</taxon>
        <taxon>Ceratopogoninae</taxon>
        <taxon>Culicoides</taxon>
        <taxon>Monoculicoides</taxon>
    </lineage>
</organism>
<dbReference type="EMBL" id="UFQS01000959">
    <property type="protein sequence ID" value="SSX07952.1"/>
    <property type="molecule type" value="Genomic_DNA"/>
</dbReference>
<dbReference type="Gene3D" id="3.20.20.80">
    <property type="entry name" value="Glycosidases"/>
    <property type="match status" value="1"/>
</dbReference>
<dbReference type="PIRSF" id="PIRSF001093">
    <property type="entry name" value="B-hxosamndse_ab_euk"/>
    <property type="match status" value="1"/>
</dbReference>
<keyword evidence="5" id="KW-0325">Glycoprotein</keyword>
<proteinExistence type="inferred from homology"/>
<evidence type="ECO:0000256" key="4">
    <source>
        <dbReference type="ARBA" id="ARBA00022801"/>
    </source>
</evidence>
<evidence type="ECO:0000256" key="6">
    <source>
        <dbReference type="ARBA" id="ARBA00023295"/>
    </source>
</evidence>
<evidence type="ECO:0000259" key="10">
    <source>
        <dbReference type="Pfam" id="PF14845"/>
    </source>
</evidence>
<dbReference type="CDD" id="cd06562">
    <property type="entry name" value="GH20_HexA_HexB-like"/>
    <property type="match status" value="1"/>
</dbReference>
<name>A0A336MD78_CULSO</name>
<evidence type="ECO:0000256" key="5">
    <source>
        <dbReference type="ARBA" id="ARBA00023180"/>
    </source>
</evidence>
<dbReference type="PANTHER" id="PTHR22600">
    <property type="entry name" value="BETA-HEXOSAMINIDASE"/>
    <property type="match status" value="1"/>
</dbReference>
<dbReference type="FunFam" id="3.20.20.80:FF:000063">
    <property type="entry name" value="Beta-hexosaminidase"/>
    <property type="match status" value="1"/>
</dbReference>
<evidence type="ECO:0000313" key="12">
    <source>
        <dbReference type="EMBL" id="SSX28186.1"/>
    </source>
</evidence>
<feature type="domain" description="Beta-hexosaminidase eukaryotic type N-terminal" evidence="10">
    <location>
        <begin position="67"/>
        <end position="189"/>
    </location>
</feature>
<dbReference type="InterPro" id="IPR029019">
    <property type="entry name" value="HEX_eukaryotic_N"/>
</dbReference>
<dbReference type="EC" id="3.2.1.52" evidence="7"/>
<evidence type="ECO:0000313" key="11">
    <source>
        <dbReference type="EMBL" id="SSX07952.1"/>
    </source>
</evidence>
<feature type="active site" description="Proton donor" evidence="8">
    <location>
        <position position="383"/>
    </location>
</feature>
<evidence type="ECO:0000256" key="8">
    <source>
        <dbReference type="PIRSR" id="PIRSR001093-1"/>
    </source>
</evidence>
<evidence type="ECO:0000259" key="9">
    <source>
        <dbReference type="Pfam" id="PF00728"/>
    </source>
</evidence>
<keyword evidence="6 7" id="KW-0326">Glycosidase</keyword>
<dbReference type="InterPro" id="IPR029018">
    <property type="entry name" value="Hex-like_dom2"/>
</dbReference>
<dbReference type="SUPFAM" id="SSF55545">
    <property type="entry name" value="beta-N-acetylhexosaminidase-like domain"/>
    <property type="match status" value="1"/>
</dbReference>
<dbReference type="InterPro" id="IPR017853">
    <property type="entry name" value="GH"/>
</dbReference>
<dbReference type="PANTHER" id="PTHR22600:SF42">
    <property type="entry name" value="BETA-N-ACETYLHEXOSAMINIDASE"/>
    <property type="match status" value="1"/>
</dbReference>
<dbReference type="EMBL" id="UFQT01000959">
    <property type="protein sequence ID" value="SSX28186.1"/>
    <property type="molecule type" value="Genomic_DNA"/>
</dbReference>
<comment type="catalytic activity">
    <reaction evidence="1 7">
        <text>Hydrolysis of terminal non-reducing N-acetyl-D-hexosamine residues in N-acetyl-beta-D-hexosaminides.</text>
        <dbReference type="EC" id="3.2.1.52"/>
    </reaction>
</comment>
<reference evidence="11" key="1">
    <citation type="submission" date="2018-04" db="EMBL/GenBank/DDBJ databases">
        <authorList>
            <person name="Go L.Y."/>
            <person name="Mitchell J.A."/>
        </authorList>
    </citation>
    <scope>NUCLEOTIDE SEQUENCE</scope>
    <source>
        <tissue evidence="11">Whole organism</tissue>
    </source>
</reference>
<evidence type="ECO:0000256" key="1">
    <source>
        <dbReference type="ARBA" id="ARBA00001231"/>
    </source>
</evidence>
<dbReference type="GO" id="GO:0016231">
    <property type="term" value="F:beta-N-acetylglucosaminidase activity"/>
    <property type="evidence" value="ECO:0007669"/>
    <property type="project" value="TreeGrafter"/>
</dbReference>
<evidence type="ECO:0000256" key="2">
    <source>
        <dbReference type="ARBA" id="ARBA00006285"/>
    </source>
</evidence>
<protein>
    <recommendedName>
        <fullName evidence="7">Beta-hexosaminidase</fullName>
        <ecNumber evidence="7">3.2.1.52</ecNumber>
    </recommendedName>
</protein>
<dbReference type="InterPro" id="IPR025705">
    <property type="entry name" value="Beta_hexosaminidase_sua/sub"/>
</dbReference>
<dbReference type="GO" id="GO:0030203">
    <property type="term" value="P:glycosaminoglycan metabolic process"/>
    <property type="evidence" value="ECO:0007669"/>
    <property type="project" value="TreeGrafter"/>
</dbReference>
<dbReference type="Pfam" id="PF00728">
    <property type="entry name" value="Glyco_hydro_20"/>
    <property type="match status" value="1"/>
</dbReference>
<comment type="similarity">
    <text evidence="2 7">Belongs to the glycosyl hydrolase 20 family.</text>
</comment>
<dbReference type="Pfam" id="PF14845">
    <property type="entry name" value="Glycohydro_20b2"/>
    <property type="match status" value="1"/>
</dbReference>
<keyword evidence="4 7" id="KW-0378">Hydrolase</keyword>
<dbReference type="OMA" id="STSYYNW"/>
<accession>A0A336MD78</accession>
<dbReference type="InterPro" id="IPR015883">
    <property type="entry name" value="Glyco_hydro_20_cat"/>
</dbReference>
<reference evidence="12" key="2">
    <citation type="submission" date="2018-07" db="EMBL/GenBank/DDBJ databases">
        <authorList>
            <person name="Quirk P.G."/>
            <person name="Krulwich T.A."/>
        </authorList>
    </citation>
    <scope>NUCLEOTIDE SEQUENCE</scope>
</reference>
<dbReference type="GO" id="GO:0005886">
    <property type="term" value="C:plasma membrane"/>
    <property type="evidence" value="ECO:0007669"/>
    <property type="project" value="TreeGrafter"/>
</dbReference>
<evidence type="ECO:0000256" key="7">
    <source>
        <dbReference type="PIRNR" id="PIRNR001093"/>
    </source>
</evidence>
<dbReference type="VEuPathDB" id="VectorBase:CSON015289"/>
<dbReference type="GO" id="GO:0005975">
    <property type="term" value="P:carbohydrate metabolic process"/>
    <property type="evidence" value="ECO:0007669"/>
    <property type="project" value="InterPro"/>
</dbReference>
<dbReference type="SUPFAM" id="SSF51445">
    <property type="entry name" value="(Trans)glycosidases"/>
    <property type="match status" value="1"/>
</dbReference>
<feature type="domain" description="Glycoside hydrolase family 20 catalytic" evidence="9">
    <location>
        <begin position="218"/>
        <end position="555"/>
    </location>
</feature>
<dbReference type="Gene3D" id="3.30.379.10">
    <property type="entry name" value="Chitobiase/beta-hexosaminidase domain 2-like"/>
    <property type="match status" value="1"/>
</dbReference>
<dbReference type="AlphaFoldDB" id="A0A336MD78"/>
<sequence length="601" mass="69195">MQKITVIIIFMTNIFIQSDAIIRKWHCYDKSYCVPVISSNEEFFTNTSLHASQELCRLICGTNRGFWPIPYEIKELSENYITFNVDKLSFDFRNVSQNNMQFLNDITHIFKENLRKFNKIENSNQKNDINGRGLNIIFNVTSSSTILDWNTDESYTLNLKSADSKNIFAEIDAETIYGARHGLETLSQMIAPLTSTSDDERNMLAIISKGLIKDKPLYKHRGLLLDTSRNYLSLKYIRETIDGMSISKLNVFHWHITDAQSFPLEVKSYPEMAEYGSYSPDKIYKLSEIKSIIDYAKIRGIRVIMEIDAPAHAGFGWQWGRAAGLGNLAVCVNKQPWRLFCIQPPCGQLNPVNPNVSVVMREIYRDLIEINKDELNFHMGGDEVHMGCWNSTREITDEMRKRGYSTNREGFLQLWSDFQDEMLKVYQSIIGGGSQAKVILWSSDLTNPVHIRNFLSPSNYIIQTWVEKENSLNHELLKEGYQLIISTKNAWYFDHGFWGVTQYYGWKKVYANKILADSGVLGGEGCMWGEFVDQNSLHTKIWPRAAALAERLWSDPIISNYDEVETRLNAQTKRLTAMGLTPDALRPEWCLLNEGNCPNYH</sequence>
<gene>
    <name evidence="12" type="primary">CSON015289</name>
</gene>
<dbReference type="PRINTS" id="PR00738">
    <property type="entry name" value="GLHYDRLASE20"/>
</dbReference>
<evidence type="ECO:0000256" key="3">
    <source>
        <dbReference type="ARBA" id="ARBA00022729"/>
    </source>
</evidence>
<keyword evidence="3" id="KW-0732">Signal</keyword>